<dbReference type="SUPFAM" id="SSF117892">
    <property type="entry name" value="Band 7/SPFH domain"/>
    <property type="match status" value="1"/>
</dbReference>
<evidence type="ECO:0000256" key="1">
    <source>
        <dbReference type="ARBA" id="ARBA00004167"/>
    </source>
</evidence>
<evidence type="ECO:0000313" key="7">
    <source>
        <dbReference type="Proteomes" id="UP000182360"/>
    </source>
</evidence>
<dbReference type="AlphaFoldDB" id="A0A1H9CFB4"/>
<name>A0A1H9CFB4_9SPIR</name>
<comment type="subcellular location">
    <subcellularLocation>
        <location evidence="1">Membrane</location>
        <topology evidence="1">Single-pass membrane protein</topology>
    </subcellularLocation>
</comment>
<dbReference type="GO" id="GO:0072659">
    <property type="term" value="P:protein localization to plasma membrane"/>
    <property type="evidence" value="ECO:0007669"/>
    <property type="project" value="TreeGrafter"/>
</dbReference>
<feature type="coiled-coil region" evidence="4">
    <location>
        <begin position="193"/>
        <end position="222"/>
    </location>
</feature>
<keyword evidence="4" id="KW-0175">Coiled coil</keyword>
<dbReference type="InterPro" id="IPR027705">
    <property type="entry name" value="Flotillin_fam"/>
</dbReference>
<dbReference type="GO" id="GO:0002020">
    <property type="term" value="F:protease binding"/>
    <property type="evidence" value="ECO:0007669"/>
    <property type="project" value="TreeGrafter"/>
</dbReference>
<keyword evidence="3" id="KW-0472">Membrane</keyword>
<protein>
    <submittedName>
        <fullName evidence="6">Flotillin</fullName>
    </submittedName>
</protein>
<evidence type="ECO:0000256" key="4">
    <source>
        <dbReference type="SAM" id="Coils"/>
    </source>
</evidence>
<gene>
    <name evidence="6" type="ORF">SAMN04487977_102158</name>
</gene>
<dbReference type="InterPro" id="IPR001107">
    <property type="entry name" value="Band_7"/>
</dbReference>
<dbReference type="InterPro" id="IPR031905">
    <property type="entry name" value="Flotillin_C"/>
</dbReference>
<dbReference type="Gene3D" id="3.30.479.30">
    <property type="entry name" value="Band 7 domain"/>
    <property type="match status" value="1"/>
</dbReference>
<dbReference type="PANTHER" id="PTHR13806">
    <property type="entry name" value="FLOTILLIN-RELATED"/>
    <property type="match status" value="1"/>
</dbReference>
<dbReference type="GO" id="GO:0005886">
    <property type="term" value="C:plasma membrane"/>
    <property type="evidence" value="ECO:0007669"/>
    <property type="project" value="TreeGrafter"/>
</dbReference>
<evidence type="ECO:0000256" key="2">
    <source>
        <dbReference type="ARBA" id="ARBA00007161"/>
    </source>
</evidence>
<dbReference type="CDD" id="cd03399">
    <property type="entry name" value="SPFH_flotillin"/>
    <property type="match status" value="1"/>
</dbReference>
<comment type="similarity">
    <text evidence="2">Belongs to the band 7/mec-2 family. Flotillin subfamily.</text>
</comment>
<dbReference type="RefSeq" id="WP_074641190.1">
    <property type="nucleotide sequence ID" value="NZ_AP025286.1"/>
</dbReference>
<evidence type="ECO:0000256" key="3">
    <source>
        <dbReference type="ARBA" id="ARBA00023136"/>
    </source>
</evidence>
<sequence length="497" mass="54223">MTPLFILCMILIVLVLLFFFVSYKKVPKNRIGIRVGPFGSRTVTGKAIFVVPFLQRIDYMTLENIQVDFVSKDSIPTQDAINIKVDAVANIAVSQDPETMKKAAAKFIGYTTADIATVVTPVLEGNIREIISQIKLKDLIQGDKKVLSEKVVENVKPNLFDLGLELTTFNIQNFKDDNGVINNLGIENTVAISKDAAKAKAAAEAEVKIAQAQADKEANEARVAAELEIAQKQTDLAIKKASLQLQADTEAAKAEAAKGIETENQRKVLEIKAADANIAKQEKQIEIQEKAVSIKEKALDAEVKKTAEAEKFAAQQKADAELYSRQKKAEAEAFEIQRQAEAEAFTRQKKAEAEKIAMENEAAGKKALAEAIQAQGEAEAAAVKAKLVAEADGMREKAEALKEYGDAAKQQMQLDALKVYFEQLPKIAEAAGMAYQNVDKIYMYGGDSSKLTKDIMTNVTQVSESLGETLGIDLKSVLGKFVEGKLEKSKKTSKDGE</sequence>
<dbReference type="Proteomes" id="UP000182360">
    <property type="component" value="Unassembled WGS sequence"/>
</dbReference>
<keyword evidence="7" id="KW-1185">Reference proteome</keyword>
<accession>A0A1H9CFB4</accession>
<dbReference type="Pfam" id="PF15975">
    <property type="entry name" value="Flot"/>
    <property type="match status" value="1"/>
</dbReference>
<reference evidence="6 7" key="1">
    <citation type="submission" date="2016-10" db="EMBL/GenBank/DDBJ databases">
        <authorList>
            <person name="de Groot N.N."/>
        </authorList>
    </citation>
    <scope>NUCLEOTIDE SEQUENCE [LARGE SCALE GENOMIC DNA]</scope>
    <source>
        <strain evidence="6 7">B25</strain>
    </source>
</reference>
<dbReference type="PANTHER" id="PTHR13806:SF46">
    <property type="entry name" value="FLOTILLIN-1-RELATED"/>
    <property type="match status" value="1"/>
</dbReference>
<dbReference type="EMBL" id="FOFU01000002">
    <property type="protein sequence ID" value="SEP99886.1"/>
    <property type="molecule type" value="Genomic_DNA"/>
</dbReference>
<dbReference type="InterPro" id="IPR036013">
    <property type="entry name" value="Band_7/SPFH_dom_sf"/>
</dbReference>
<evidence type="ECO:0000313" key="6">
    <source>
        <dbReference type="EMBL" id="SEP99886.1"/>
    </source>
</evidence>
<feature type="domain" description="Band 7" evidence="5">
    <location>
        <begin position="21"/>
        <end position="196"/>
    </location>
</feature>
<evidence type="ECO:0000259" key="5">
    <source>
        <dbReference type="SMART" id="SM00244"/>
    </source>
</evidence>
<dbReference type="Pfam" id="PF01145">
    <property type="entry name" value="Band_7"/>
    <property type="match status" value="1"/>
</dbReference>
<organism evidence="6 7">
    <name type="scientific">Treponema bryantii</name>
    <dbReference type="NCBI Taxonomy" id="163"/>
    <lineage>
        <taxon>Bacteria</taxon>
        <taxon>Pseudomonadati</taxon>
        <taxon>Spirochaetota</taxon>
        <taxon>Spirochaetia</taxon>
        <taxon>Spirochaetales</taxon>
        <taxon>Treponemataceae</taxon>
        <taxon>Treponema</taxon>
    </lineage>
</organism>
<dbReference type="SMART" id="SM00244">
    <property type="entry name" value="PHB"/>
    <property type="match status" value="1"/>
</dbReference>
<feature type="coiled-coil region" evidence="4">
    <location>
        <begin position="264"/>
        <end position="298"/>
    </location>
</feature>
<proteinExistence type="inferred from homology"/>